<gene>
    <name evidence="8" type="primary">LOC106574327</name>
</gene>
<dbReference type="SUPFAM" id="SSF50156">
    <property type="entry name" value="PDZ domain-like"/>
    <property type="match status" value="3"/>
</dbReference>
<evidence type="ECO:0000313" key="8">
    <source>
        <dbReference type="RefSeq" id="XP_045552652.1"/>
    </source>
</evidence>
<feature type="compositionally biased region" description="Basic and acidic residues" evidence="5">
    <location>
        <begin position="952"/>
        <end position="961"/>
    </location>
</feature>
<evidence type="ECO:0000256" key="5">
    <source>
        <dbReference type="SAM" id="MobiDB-lite"/>
    </source>
</evidence>
<reference evidence="8" key="1">
    <citation type="submission" date="2025-08" db="UniProtKB">
        <authorList>
            <consortium name="RefSeq"/>
        </authorList>
    </citation>
    <scope>IDENTIFICATION</scope>
</reference>
<sequence>MWPLGSPNLAPEGLQIGPGNLYDSVSNKPGPSGAEGERRKQSLTFGTTAVVVPCKGEWTVRELIDQANQRYRKILEQNGEDFLVRTHHMEYCEGDILDLDDLLTDLVEDRDKLVAVFEAQEFQRRVTASPADSEGGSTGRSSPSPYPDPDPYDHQPSYFQPTRGGGIEVNASTLKASIPLLVRSSSDSALAPPLEIVTPPPDDLNARPAEMDDSHALTHRGEPKDRLRLDIPTTAKMSRVTLNPLTETVELSGEQGPLGIHVVPYCSSLSGRTLGQHIKSIEANSRSKREGIFREDECIVQISGTKLMDKTFAQSQEVFRQAMCSPLVRLEILPLANKQQYEKRLIGQLVTDIHDSIPKAKSPLVIHQKMDAKPEVKPETVKPEQINPKLEPRRPDLRVLSSKTPDLPASLTPLGEHQTGHVPEEMPLSVSPAPVVRDRDGASPMAVGGSESPLAQGKSPTGLPNLANLTNQKGGLKLKIEERQCTEGLGFTVVTRDSTVHGPGPTLIENILARGAAIKDGSLVNGVDLTDRTQEELVAMLRCSKQGECVSVVVARQEEILLPRELKREEASPLVLEDGREQLMFEVLLNDTGSASLGISLKGNKSREKGEDLGIFIKYIIHGGAAYKDGRLRVNDQLIAANGKELLGLRRRASDPRGLRYRHRYLQGSVQSYTLSDTHRHTTQGNLHSPTLGNIHKHMQGAAHSKVQSNTHRYYEGLAQVYTQENTDSYTDDNMQTHAMYHTATQQAMSSVDGNVYRYTQSHSESQEAASHQVPDGPSGPLALAAALESHHHSNGPSRPWSPTTSTTALERAQQPRQTDYPQTRNSKSMDLVADESNMRSLAEQSPEVSSRGSDLGPTLGLWKSCSLESHQSAMSEARQLSQVPFPCPRPHIVRGRGCNQSFRTAIDKSYDGPSESEDEQSSGRDTPVSGSSRQDQIKSGAGKKKKKKQRKTENSEDQEKAKKKGFGLLRFGKKKEENSKAEVKAAKQKLEALSEEELDKIEEGVRPPTPCHPTWRTMTRTPTTPASTPFRSPPRAPQPPTSAAPLLLSGPSGGPHTAASPRQNLEGLYAKVNKQRATPSTSTSQLQPPLSNSERVQKLRRELQQARAAPAYEELEVIRRRALDYDPPRMAVRGPDTRPAPCYEDVERQYATHSSLGQHPVTPAETTTTPLKSPSPSSLPRATSPPGPPQVDPR</sequence>
<feature type="compositionally biased region" description="Low complexity" evidence="5">
    <location>
        <begin position="1167"/>
        <end position="1181"/>
    </location>
</feature>
<feature type="compositionally biased region" description="Low complexity" evidence="5">
    <location>
        <begin position="1014"/>
        <end position="1031"/>
    </location>
</feature>
<dbReference type="RefSeq" id="XP_045552652.1">
    <property type="nucleotide sequence ID" value="XM_045696696.1"/>
</dbReference>
<dbReference type="Proteomes" id="UP001652741">
    <property type="component" value="Chromosome ssa16"/>
</dbReference>
<feature type="region of interest" description="Disordered" evidence="5">
    <location>
        <begin position="894"/>
        <end position="1111"/>
    </location>
</feature>
<feature type="domain" description="PDZ" evidence="6">
    <location>
        <begin position="586"/>
        <end position="649"/>
    </location>
</feature>
<evidence type="ECO:0000256" key="1">
    <source>
        <dbReference type="ARBA" id="ARBA00005358"/>
    </source>
</evidence>
<dbReference type="Gene3D" id="2.30.42.10">
    <property type="match status" value="3"/>
</dbReference>
<dbReference type="GeneID" id="106574327"/>
<dbReference type="InterPro" id="IPR021922">
    <property type="entry name" value="Par3/HAL_N"/>
</dbReference>
<feature type="compositionally biased region" description="Polar residues" evidence="5">
    <location>
        <begin position="1076"/>
        <end position="1095"/>
    </location>
</feature>
<dbReference type="Pfam" id="PF12053">
    <property type="entry name" value="Par3_HAL_N_term"/>
    <property type="match status" value="1"/>
</dbReference>
<evidence type="ECO:0000256" key="3">
    <source>
        <dbReference type="ARBA" id="ARBA00022737"/>
    </source>
</evidence>
<feature type="compositionally biased region" description="Basic residues" evidence="5">
    <location>
        <begin position="942"/>
        <end position="951"/>
    </location>
</feature>
<feature type="region of interest" description="Disordered" evidence="5">
    <location>
        <begin position="837"/>
        <end position="856"/>
    </location>
</feature>
<accession>A0ABM3D1H0</accession>
<evidence type="ECO:0000313" key="7">
    <source>
        <dbReference type="Proteomes" id="UP001652741"/>
    </source>
</evidence>
<organism evidence="7 8">
    <name type="scientific">Salmo salar</name>
    <name type="common">Atlantic salmon</name>
    <dbReference type="NCBI Taxonomy" id="8030"/>
    <lineage>
        <taxon>Eukaryota</taxon>
        <taxon>Metazoa</taxon>
        <taxon>Chordata</taxon>
        <taxon>Craniata</taxon>
        <taxon>Vertebrata</taxon>
        <taxon>Euteleostomi</taxon>
        <taxon>Actinopterygii</taxon>
        <taxon>Neopterygii</taxon>
        <taxon>Teleostei</taxon>
        <taxon>Protacanthopterygii</taxon>
        <taxon>Salmoniformes</taxon>
        <taxon>Salmonidae</taxon>
        <taxon>Salmoninae</taxon>
        <taxon>Salmo</taxon>
    </lineage>
</organism>
<evidence type="ECO:0000256" key="4">
    <source>
        <dbReference type="ARBA" id="ARBA00023306"/>
    </source>
</evidence>
<feature type="region of interest" description="Disordered" evidence="5">
    <location>
        <begin position="124"/>
        <end position="166"/>
    </location>
</feature>
<feature type="compositionally biased region" description="Basic and acidic residues" evidence="5">
    <location>
        <begin position="975"/>
        <end position="993"/>
    </location>
</feature>
<dbReference type="InterPro" id="IPR036034">
    <property type="entry name" value="PDZ_sf"/>
</dbReference>
<feature type="compositionally biased region" description="Low complexity" evidence="5">
    <location>
        <begin position="797"/>
        <end position="808"/>
    </location>
</feature>
<feature type="compositionally biased region" description="Basic and acidic residues" evidence="5">
    <location>
        <begin position="370"/>
        <end position="382"/>
    </location>
</feature>
<feature type="compositionally biased region" description="Basic and acidic residues" evidence="5">
    <location>
        <begin position="1096"/>
        <end position="1105"/>
    </location>
</feature>
<dbReference type="PROSITE" id="PS50106">
    <property type="entry name" value="PDZ"/>
    <property type="match status" value="1"/>
</dbReference>
<feature type="region of interest" description="Disordered" evidence="5">
    <location>
        <begin position="370"/>
        <end position="464"/>
    </location>
</feature>
<dbReference type="Gene3D" id="3.10.20.90">
    <property type="entry name" value="Phosphatidylinositol 3-kinase Catalytic Subunit, Chain A, domain 1"/>
    <property type="match status" value="1"/>
</dbReference>
<dbReference type="Pfam" id="PF00595">
    <property type="entry name" value="PDZ"/>
    <property type="match status" value="1"/>
</dbReference>
<feature type="compositionally biased region" description="Polar residues" evidence="5">
    <location>
        <begin position="839"/>
        <end position="853"/>
    </location>
</feature>
<feature type="region of interest" description="Disordered" evidence="5">
    <location>
        <begin position="1151"/>
        <end position="1195"/>
    </location>
</feature>
<evidence type="ECO:0000256" key="2">
    <source>
        <dbReference type="ARBA" id="ARBA00022618"/>
    </source>
</evidence>
<feature type="compositionally biased region" description="Pro residues" evidence="5">
    <location>
        <begin position="1032"/>
        <end position="1043"/>
    </location>
</feature>
<dbReference type="PANTHER" id="PTHR16484:SF4">
    <property type="entry name" value="PARTITIONING DEFECTIVE 3 HOMOLOG B"/>
    <property type="match status" value="1"/>
</dbReference>
<feature type="compositionally biased region" description="Pro residues" evidence="5">
    <location>
        <begin position="1184"/>
        <end position="1195"/>
    </location>
</feature>
<dbReference type="InterPro" id="IPR052213">
    <property type="entry name" value="PAR3"/>
</dbReference>
<dbReference type="SMART" id="SM00228">
    <property type="entry name" value="PDZ"/>
    <property type="match status" value="3"/>
</dbReference>
<keyword evidence="7" id="KW-1185">Reference proteome</keyword>
<name>A0ABM3D1H0_SALSA</name>
<dbReference type="CDD" id="cd06691">
    <property type="entry name" value="PDZ1_Par3-like"/>
    <property type="match status" value="1"/>
</dbReference>
<feature type="compositionally biased region" description="Polar residues" evidence="5">
    <location>
        <begin position="815"/>
        <end position="828"/>
    </location>
</feature>
<protein>
    <submittedName>
        <fullName evidence="8">Partitioning defective 3 homolog B</fullName>
    </submittedName>
</protein>
<comment type="similarity">
    <text evidence="1">Belongs to the PAR3 family.</text>
</comment>
<dbReference type="PANTHER" id="PTHR16484">
    <property type="entry name" value="PARTITIONING DEFECTIVE 3 RELATED"/>
    <property type="match status" value="1"/>
</dbReference>
<keyword evidence="4" id="KW-0131">Cell cycle</keyword>
<feature type="region of interest" description="Disordered" evidence="5">
    <location>
        <begin position="1"/>
        <end position="41"/>
    </location>
</feature>
<evidence type="ECO:0000259" key="6">
    <source>
        <dbReference type="PROSITE" id="PS50106"/>
    </source>
</evidence>
<dbReference type="InterPro" id="IPR001478">
    <property type="entry name" value="PDZ"/>
</dbReference>
<keyword evidence="3" id="KW-0677">Repeat</keyword>
<proteinExistence type="inferred from homology"/>
<feature type="compositionally biased region" description="Polar residues" evidence="5">
    <location>
        <begin position="761"/>
        <end position="770"/>
    </location>
</feature>
<keyword evidence="2" id="KW-0132">Cell division</keyword>
<feature type="region of interest" description="Disordered" evidence="5">
    <location>
        <begin position="761"/>
        <end position="828"/>
    </location>
</feature>